<dbReference type="Pfam" id="PF04375">
    <property type="entry name" value="HemX"/>
    <property type="match status" value="1"/>
</dbReference>
<feature type="region of interest" description="Disordered" evidence="2">
    <location>
        <begin position="343"/>
        <end position="365"/>
    </location>
</feature>
<dbReference type="STRING" id="578942.SAMN05216289_11269"/>
<reference evidence="4 5" key="1">
    <citation type="submission" date="2016-10" db="EMBL/GenBank/DDBJ databases">
        <authorList>
            <person name="de Groot N.N."/>
        </authorList>
    </citation>
    <scope>NUCLEOTIDE SEQUENCE [LARGE SCALE GENOMIC DNA]</scope>
    <source>
        <strain evidence="4 5">CGMCC 1.7659</strain>
    </source>
</reference>
<sequence length="365" mass="39548">MEPENPAKLPAPERRGMDAKAASRSGRGRLTGALVLLVVLALAAAFAWWYFNRQTRERDASRLDALAAQVDQLARGNEQLRRDIDSLRSRYTDSESMNRGIREEVLGFNERSRALEDAVANLADQRLSNRDAMALNEAEFILQLAGERLALFRDASGTLAAYRLADSALASAEDPLFANVRQTISAEMQAIEAAKPMQTRATLNALATLRASLASLPLKAGPADGPANTPEQRSRLRQILSQFVRISHDDAAAMLSLRDEKLTRSLAALDLRAAEAALFVRDQSEFEAALKRARSGIEAAFDNDAPAVREALSTLDQLAATPLAPALPELGTALNELRNLRTTRALSQPARPAATATETKNGATP</sequence>
<feature type="compositionally biased region" description="Polar residues" evidence="2">
    <location>
        <begin position="356"/>
        <end position="365"/>
    </location>
</feature>
<dbReference type="Proteomes" id="UP000198575">
    <property type="component" value="Unassembled WGS sequence"/>
</dbReference>
<dbReference type="PANTHER" id="PTHR38043">
    <property type="entry name" value="PROTEIN HEMX"/>
    <property type="match status" value="1"/>
</dbReference>
<dbReference type="PANTHER" id="PTHR38043:SF1">
    <property type="entry name" value="PROTEIN HEMX"/>
    <property type="match status" value="1"/>
</dbReference>
<dbReference type="InterPro" id="IPR007470">
    <property type="entry name" value="HemX"/>
</dbReference>
<evidence type="ECO:0000313" key="4">
    <source>
        <dbReference type="EMBL" id="SFN29704.1"/>
    </source>
</evidence>
<keyword evidence="5" id="KW-1185">Reference proteome</keyword>
<feature type="coiled-coil region" evidence="1">
    <location>
        <begin position="63"/>
        <end position="97"/>
    </location>
</feature>
<feature type="transmembrane region" description="Helical" evidence="3">
    <location>
        <begin position="30"/>
        <end position="51"/>
    </location>
</feature>
<evidence type="ECO:0000256" key="3">
    <source>
        <dbReference type="SAM" id="Phobius"/>
    </source>
</evidence>
<dbReference type="GO" id="GO:0008168">
    <property type="term" value="F:methyltransferase activity"/>
    <property type="evidence" value="ECO:0007669"/>
    <property type="project" value="UniProtKB-KW"/>
</dbReference>
<name>A0A1I4XV55_9GAMM</name>
<dbReference type="GO" id="GO:0032259">
    <property type="term" value="P:methylation"/>
    <property type="evidence" value="ECO:0007669"/>
    <property type="project" value="UniProtKB-KW"/>
</dbReference>
<keyword evidence="3" id="KW-0812">Transmembrane</keyword>
<evidence type="ECO:0000313" key="5">
    <source>
        <dbReference type="Proteomes" id="UP000198575"/>
    </source>
</evidence>
<gene>
    <name evidence="4" type="ORF">SAMN05216289_11269</name>
</gene>
<keyword evidence="3" id="KW-0472">Membrane</keyword>
<dbReference type="AlphaFoldDB" id="A0A1I4XV55"/>
<keyword evidence="3" id="KW-1133">Transmembrane helix</keyword>
<keyword evidence="1" id="KW-0175">Coiled coil</keyword>
<feature type="region of interest" description="Disordered" evidence="2">
    <location>
        <begin position="1"/>
        <end position="23"/>
    </location>
</feature>
<evidence type="ECO:0000256" key="2">
    <source>
        <dbReference type="SAM" id="MobiDB-lite"/>
    </source>
</evidence>
<keyword evidence="4" id="KW-0808">Transferase</keyword>
<proteinExistence type="predicted"/>
<evidence type="ECO:0000256" key="1">
    <source>
        <dbReference type="SAM" id="Coils"/>
    </source>
</evidence>
<dbReference type="EMBL" id="FOVF01000012">
    <property type="protein sequence ID" value="SFN29704.1"/>
    <property type="molecule type" value="Genomic_DNA"/>
</dbReference>
<keyword evidence="4" id="KW-0489">Methyltransferase</keyword>
<protein>
    <submittedName>
        <fullName evidence="4">Uroporphyrin-3 C-methyltransferase</fullName>
    </submittedName>
</protein>
<accession>A0A1I4XV55</accession>
<organism evidence="4 5">
    <name type="scientific">Dokdonella immobilis</name>
    <dbReference type="NCBI Taxonomy" id="578942"/>
    <lineage>
        <taxon>Bacteria</taxon>
        <taxon>Pseudomonadati</taxon>
        <taxon>Pseudomonadota</taxon>
        <taxon>Gammaproteobacteria</taxon>
        <taxon>Lysobacterales</taxon>
        <taxon>Rhodanobacteraceae</taxon>
        <taxon>Dokdonella</taxon>
    </lineage>
</organism>